<protein>
    <submittedName>
        <fullName evidence="2">Uncharacterized protein</fullName>
    </submittedName>
</protein>
<sequence length="314" mass="35640">MKDFGIKFQLIIKPFLVIGITSISAYSFIHWWLFVRNEIFAVDEAILNFFVPLATSFIPVLIWLLPRLKLLDFTGKKAKNPVIGYLLMAAIAIGVPTVIAQEYLISATGEMTVLTSIKEIEKRPKTKYYTLKKVYPDKAQARPNTIINTSGKYNVNYNMAVYMPCPIFDTPNAHQAAEPLAWLGIKYQKTISNGLSGAEKTQEFEMFTKKSQDDFDKRDLTTFTYLDRIGPSSELKTFADAVTFSGVYDTPFIILVPRWGNFEDRNGDKGLWLIVSLVIGTVLFILMIAAVPLRDRALKNDLNGYNFEPYKLDQ</sequence>
<evidence type="ECO:0000313" key="2">
    <source>
        <dbReference type="EMBL" id="MFD2865383.1"/>
    </source>
</evidence>
<keyword evidence="1" id="KW-0812">Transmembrane</keyword>
<dbReference type="EMBL" id="JBHUON010000013">
    <property type="protein sequence ID" value="MFD2865383.1"/>
    <property type="molecule type" value="Genomic_DNA"/>
</dbReference>
<comment type="caution">
    <text evidence="2">The sequence shown here is derived from an EMBL/GenBank/DDBJ whole genome shotgun (WGS) entry which is preliminary data.</text>
</comment>
<dbReference type="Proteomes" id="UP001597601">
    <property type="component" value="Unassembled WGS sequence"/>
</dbReference>
<accession>A0ABW5XRL1</accession>
<proteinExistence type="predicted"/>
<feature type="transmembrane region" description="Helical" evidence="1">
    <location>
        <begin position="85"/>
        <end position="105"/>
    </location>
</feature>
<gene>
    <name evidence="2" type="ORF">ACFSYC_11850</name>
</gene>
<evidence type="ECO:0000313" key="3">
    <source>
        <dbReference type="Proteomes" id="UP001597601"/>
    </source>
</evidence>
<keyword evidence="1" id="KW-1133">Transmembrane helix</keyword>
<feature type="transmembrane region" description="Helical" evidence="1">
    <location>
        <begin position="45"/>
        <end position="65"/>
    </location>
</feature>
<organism evidence="2 3">
    <name type="scientific">Mucilaginibacter antarcticus</name>
    <dbReference type="NCBI Taxonomy" id="1855725"/>
    <lineage>
        <taxon>Bacteria</taxon>
        <taxon>Pseudomonadati</taxon>
        <taxon>Bacteroidota</taxon>
        <taxon>Sphingobacteriia</taxon>
        <taxon>Sphingobacteriales</taxon>
        <taxon>Sphingobacteriaceae</taxon>
        <taxon>Mucilaginibacter</taxon>
    </lineage>
</organism>
<keyword evidence="3" id="KW-1185">Reference proteome</keyword>
<evidence type="ECO:0000256" key="1">
    <source>
        <dbReference type="SAM" id="Phobius"/>
    </source>
</evidence>
<dbReference type="RefSeq" id="WP_377127612.1">
    <property type="nucleotide sequence ID" value="NZ_JBHUON010000013.1"/>
</dbReference>
<reference evidence="3" key="1">
    <citation type="journal article" date="2019" name="Int. J. Syst. Evol. Microbiol.">
        <title>The Global Catalogue of Microorganisms (GCM) 10K type strain sequencing project: providing services to taxonomists for standard genome sequencing and annotation.</title>
        <authorList>
            <consortium name="The Broad Institute Genomics Platform"/>
            <consortium name="The Broad Institute Genome Sequencing Center for Infectious Disease"/>
            <person name="Wu L."/>
            <person name="Ma J."/>
        </authorList>
    </citation>
    <scope>NUCLEOTIDE SEQUENCE [LARGE SCALE GENOMIC DNA]</scope>
    <source>
        <strain evidence="3">KCTC 52232</strain>
    </source>
</reference>
<name>A0ABW5XRL1_9SPHI</name>
<keyword evidence="1" id="KW-0472">Membrane</keyword>
<feature type="transmembrane region" description="Helical" evidence="1">
    <location>
        <begin position="12"/>
        <end position="33"/>
    </location>
</feature>
<feature type="transmembrane region" description="Helical" evidence="1">
    <location>
        <begin position="271"/>
        <end position="293"/>
    </location>
</feature>